<comment type="caution">
    <text evidence="1">The sequence shown here is derived from an EMBL/GenBank/DDBJ whole genome shotgun (WGS) entry which is preliminary data.</text>
</comment>
<gene>
    <name evidence="1" type="ORF">CK203_099072</name>
</gene>
<sequence>LFSLVTFFTPTTSTALHDLTTSPHLNLVSPLLNLHCYYYSSLASRLLLGTTMRVDFEVMFSG</sequence>
<dbReference type="EMBL" id="QGNW01002515">
    <property type="protein sequence ID" value="RVW18700.1"/>
    <property type="molecule type" value="Genomic_DNA"/>
</dbReference>
<reference evidence="1 2" key="1">
    <citation type="journal article" date="2018" name="PLoS Genet.">
        <title>Population sequencing reveals clonal diversity and ancestral inbreeding in the grapevine cultivar Chardonnay.</title>
        <authorList>
            <person name="Roach M.J."/>
            <person name="Johnson D.L."/>
            <person name="Bohlmann J."/>
            <person name="van Vuuren H.J."/>
            <person name="Jones S.J."/>
            <person name="Pretorius I.S."/>
            <person name="Schmidt S.A."/>
            <person name="Borneman A.R."/>
        </authorList>
    </citation>
    <scope>NUCLEOTIDE SEQUENCE [LARGE SCALE GENOMIC DNA]</scope>
    <source>
        <strain evidence="2">cv. Chardonnay</strain>
        <tissue evidence="1">Leaf</tissue>
    </source>
</reference>
<accession>A0A438C629</accession>
<evidence type="ECO:0000313" key="1">
    <source>
        <dbReference type="EMBL" id="RVW18700.1"/>
    </source>
</evidence>
<name>A0A438C629_VITVI</name>
<dbReference type="Proteomes" id="UP000288805">
    <property type="component" value="Unassembled WGS sequence"/>
</dbReference>
<proteinExistence type="predicted"/>
<evidence type="ECO:0000313" key="2">
    <source>
        <dbReference type="Proteomes" id="UP000288805"/>
    </source>
</evidence>
<organism evidence="1 2">
    <name type="scientific">Vitis vinifera</name>
    <name type="common">Grape</name>
    <dbReference type="NCBI Taxonomy" id="29760"/>
    <lineage>
        <taxon>Eukaryota</taxon>
        <taxon>Viridiplantae</taxon>
        <taxon>Streptophyta</taxon>
        <taxon>Embryophyta</taxon>
        <taxon>Tracheophyta</taxon>
        <taxon>Spermatophyta</taxon>
        <taxon>Magnoliopsida</taxon>
        <taxon>eudicotyledons</taxon>
        <taxon>Gunneridae</taxon>
        <taxon>Pentapetalae</taxon>
        <taxon>rosids</taxon>
        <taxon>Vitales</taxon>
        <taxon>Vitaceae</taxon>
        <taxon>Viteae</taxon>
        <taxon>Vitis</taxon>
    </lineage>
</organism>
<feature type="non-terminal residue" evidence="1">
    <location>
        <position position="1"/>
    </location>
</feature>
<dbReference type="AlphaFoldDB" id="A0A438C629"/>
<protein>
    <submittedName>
        <fullName evidence="1">Uncharacterized protein</fullName>
    </submittedName>
</protein>